<evidence type="ECO:0000259" key="1">
    <source>
        <dbReference type="Pfam" id="PF03781"/>
    </source>
</evidence>
<reference evidence="5 6" key="1">
    <citation type="submission" date="2016-10" db="EMBL/GenBank/DDBJ databases">
        <authorList>
            <person name="de Groot N.N."/>
        </authorList>
    </citation>
    <scope>NUCLEOTIDE SEQUENCE [LARGE SCALE GENOMIC DNA]</scope>
    <source>
        <strain evidence="3 5">CGMCC 1.9095</strain>
        <strain evidence="2 6">DSM 22558</strain>
    </source>
</reference>
<sequence length="343" mass="38151">MGNGFMVICRLFKFDGVLDGYDRSGWFGTMDLLRGTMLKVIKYSLLPVIYSGMFGCQSDSASDIDGMVSELTEKAVLDQVFIEGGTFEMGDFGATQNGQWLPYFPPTAEIDKAHTVHLSNYSLSAYETTWQDFDTFNLIHDGPIMIRGGGEEYAREPYVQNVEDEYHNSKPARVTWREAKDYCLWLADKTGIAFDLPTSAQWEFAARNRGSKDWLYPTHDGKIAPDSDERNGKGCSFWTGRCFVGTDLPPNPLGLYDMAGNATEWVNDWYSETYYQESDGAKDPQGPLDGTEKVIRSLRLGSLSFSFSLTSYPETLSDGSLGLAGFRCAVQSTEPISSFASAP</sequence>
<dbReference type="Proteomes" id="UP000186599">
    <property type="component" value="Unassembled WGS sequence"/>
</dbReference>
<proteinExistence type="predicted"/>
<keyword evidence="5" id="KW-1185">Reference proteome</keyword>
<feature type="domain" description="Sulfatase-modifying factor enzyme-like" evidence="1">
    <location>
        <begin position="78"/>
        <end position="295"/>
    </location>
</feature>
<reference evidence="4 7" key="2">
    <citation type="submission" date="2019-04" db="EMBL/GenBank/DDBJ databases">
        <title>Crypto-aerobic microbial life in anoxic (sulfidic) marine sediments.</title>
        <authorList>
            <person name="Bhattacharya S."/>
            <person name="Roy C."/>
            <person name="Mondal N."/>
            <person name="Sarkar J."/>
            <person name="Mandal S."/>
            <person name="Rameez M.J."/>
            <person name="Ghosh W."/>
        </authorList>
    </citation>
    <scope>NUCLEOTIDE SEQUENCE [LARGE SCALE GENOMIC DNA]</scope>
    <source>
        <strain evidence="4 7">SBBB</strain>
    </source>
</reference>
<dbReference type="EMBL" id="SWAV01000002">
    <property type="protein sequence ID" value="TKA91975.1"/>
    <property type="molecule type" value="Genomic_DNA"/>
</dbReference>
<protein>
    <submittedName>
        <fullName evidence="4">Formylglycine-generating enzyme family protein</fullName>
    </submittedName>
    <submittedName>
        <fullName evidence="2">Formylglycine-generating enzyme, required for sulfatase activity, contains SUMF1/FGE domain</fullName>
    </submittedName>
</protein>
<evidence type="ECO:0000313" key="6">
    <source>
        <dbReference type="Proteomes" id="UP000186904"/>
    </source>
</evidence>
<organism evidence="2 6">
    <name type="scientific">Halopseudomonas bauzanensis</name>
    <dbReference type="NCBI Taxonomy" id="653930"/>
    <lineage>
        <taxon>Bacteria</taxon>
        <taxon>Pseudomonadati</taxon>
        <taxon>Pseudomonadota</taxon>
        <taxon>Gammaproteobacteria</taxon>
        <taxon>Pseudomonadales</taxon>
        <taxon>Pseudomonadaceae</taxon>
        <taxon>Halopseudomonas</taxon>
    </lineage>
</organism>
<dbReference type="EMBL" id="FOGN01000008">
    <property type="protein sequence ID" value="SES32525.1"/>
    <property type="molecule type" value="Genomic_DNA"/>
</dbReference>
<evidence type="ECO:0000313" key="3">
    <source>
        <dbReference type="EMBL" id="SFM32567.1"/>
    </source>
</evidence>
<dbReference type="STRING" id="653930.SAMN05216589_3200"/>
<dbReference type="PANTHER" id="PTHR23150">
    <property type="entry name" value="SULFATASE MODIFYING FACTOR 1, 2"/>
    <property type="match status" value="1"/>
</dbReference>
<dbReference type="InterPro" id="IPR051043">
    <property type="entry name" value="Sulfatase_Mod_Factor_Kinase"/>
</dbReference>
<dbReference type="AlphaFoldDB" id="A0A1H9WFB3"/>
<evidence type="ECO:0000313" key="7">
    <source>
        <dbReference type="Proteomes" id="UP000305198"/>
    </source>
</evidence>
<dbReference type="Pfam" id="PF03781">
    <property type="entry name" value="FGE-sulfatase"/>
    <property type="match status" value="1"/>
</dbReference>
<accession>A0A1H9WFB3</accession>
<dbReference type="GO" id="GO:0120147">
    <property type="term" value="F:formylglycine-generating oxidase activity"/>
    <property type="evidence" value="ECO:0007669"/>
    <property type="project" value="TreeGrafter"/>
</dbReference>
<dbReference type="EMBL" id="FOUA01000008">
    <property type="protein sequence ID" value="SFM32567.1"/>
    <property type="molecule type" value="Genomic_DNA"/>
</dbReference>
<dbReference type="SUPFAM" id="SSF56436">
    <property type="entry name" value="C-type lectin-like"/>
    <property type="match status" value="1"/>
</dbReference>
<evidence type="ECO:0000313" key="4">
    <source>
        <dbReference type="EMBL" id="TKA91975.1"/>
    </source>
</evidence>
<dbReference type="OrthoDB" id="9768004at2"/>
<evidence type="ECO:0000313" key="2">
    <source>
        <dbReference type="EMBL" id="SES32525.1"/>
    </source>
</evidence>
<evidence type="ECO:0000313" key="5">
    <source>
        <dbReference type="Proteomes" id="UP000186599"/>
    </source>
</evidence>
<dbReference type="InterPro" id="IPR005532">
    <property type="entry name" value="SUMF_dom"/>
</dbReference>
<dbReference type="Proteomes" id="UP000305198">
    <property type="component" value="Unassembled WGS sequence"/>
</dbReference>
<dbReference type="PANTHER" id="PTHR23150:SF19">
    <property type="entry name" value="FORMYLGLYCINE-GENERATING ENZYME"/>
    <property type="match status" value="1"/>
</dbReference>
<dbReference type="Proteomes" id="UP000186904">
    <property type="component" value="Unassembled WGS sequence"/>
</dbReference>
<gene>
    <name evidence="4" type="ORF">FA869_06125</name>
    <name evidence="3" type="ORF">SAMN04487855_3196</name>
    <name evidence="2" type="ORF">SAMN05216589_3200</name>
</gene>
<dbReference type="InterPro" id="IPR042095">
    <property type="entry name" value="SUMF_sf"/>
</dbReference>
<dbReference type="InterPro" id="IPR016187">
    <property type="entry name" value="CTDL_fold"/>
</dbReference>
<name>A0A1H9WFB3_9GAMM</name>
<dbReference type="Gene3D" id="3.90.1580.10">
    <property type="entry name" value="paralog of FGE (formylglycine-generating enzyme)"/>
    <property type="match status" value="1"/>
</dbReference>